<accession>A0A0B6Y9L1</accession>
<name>A0A0B6Y9L1_9EUPU</name>
<proteinExistence type="predicted"/>
<protein>
    <submittedName>
        <fullName evidence="2">Uncharacterized protein</fullName>
    </submittedName>
</protein>
<evidence type="ECO:0000313" key="2">
    <source>
        <dbReference type="EMBL" id="CEK53002.1"/>
    </source>
</evidence>
<dbReference type="EMBL" id="HACG01006137">
    <property type="protein sequence ID" value="CEK53002.1"/>
    <property type="molecule type" value="Transcribed_RNA"/>
</dbReference>
<dbReference type="AlphaFoldDB" id="A0A0B6Y9L1"/>
<gene>
    <name evidence="2" type="primary">ORF18740</name>
</gene>
<sequence>MNHQKKQMMTSITKSHPIPTQDNYQTMNILEVFLHLRTKHNQLHSGNMY</sequence>
<evidence type="ECO:0000256" key="1">
    <source>
        <dbReference type="SAM" id="MobiDB-lite"/>
    </source>
</evidence>
<feature type="region of interest" description="Disordered" evidence="1">
    <location>
        <begin position="1"/>
        <end position="21"/>
    </location>
</feature>
<organism evidence="2">
    <name type="scientific">Arion vulgaris</name>
    <dbReference type="NCBI Taxonomy" id="1028688"/>
    <lineage>
        <taxon>Eukaryota</taxon>
        <taxon>Metazoa</taxon>
        <taxon>Spiralia</taxon>
        <taxon>Lophotrochozoa</taxon>
        <taxon>Mollusca</taxon>
        <taxon>Gastropoda</taxon>
        <taxon>Heterobranchia</taxon>
        <taxon>Euthyneura</taxon>
        <taxon>Panpulmonata</taxon>
        <taxon>Eupulmonata</taxon>
        <taxon>Stylommatophora</taxon>
        <taxon>Helicina</taxon>
        <taxon>Arionoidea</taxon>
        <taxon>Arionidae</taxon>
        <taxon>Arion</taxon>
    </lineage>
</organism>
<reference evidence="2" key="1">
    <citation type="submission" date="2014-12" db="EMBL/GenBank/DDBJ databases">
        <title>Insight into the proteome of Arion vulgaris.</title>
        <authorList>
            <person name="Aradska J."/>
            <person name="Bulat T."/>
            <person name="Smidak R."/>
            <person name="Sarate P."/>
            <person name="Gangsoo J."/>
            <person name="Sialana F."/>
            <person name="Bilban M."/>
            <person name="Lubec G."/>
        </authorList>
    </citation>
    <scope>NUCLEOTIDE SEQUENCE</scope>
    <source>
        <tissue evidence="2">Skin</tissue>
    </source>
</reference>
<feature type="compositionally biased region" description="Polar residues" evidence="1">
    <location>
        <begin position="7"/>
        <end position="21"/>
    </location>
</feature>